<gene>
    <name evidence="1" type="primary">pilM</name>
    <name evidence="1" type="ORF">ACFPQ4_17545</name>
</gene>
<dbReference type="InterPro" id="IPR043129">
    <property type="entry name" value="ATPase_NBD"/>
</dbReference>
<evidence type="ECO:0000313" key="1">
    <source>
        <dbReference type="EMBL" id="MFC5531226.1"/>
    </source>
</evidence>
<dbReference type="RefSeq" id="WP_378113181.1">
    <property type="nucleotide sequence ID" value="NZ_JBHSNC010000052.1"/>
</dbReference>
<comment type="caution">
    <text evidence="1">The sequence shown here is derived from an EMBL/GenBank/DDBJ whole genome shotgun (WGS) entry which is preliminary data.</text>
</comment>
<sequence>MFGNKPKGGYGLQITDEELRIINLAATSRGVKLKLHHSEPLILSSVRDGRILDEDAVAGKLRFVAARLGLQGAKVHLSIPTSSTVLRKSVFPVMNDKELRNMIDVELNSGTTMPFKEPVFDYLRLGPAVNEEVAAAAQQPKSKGRKQEEVLIIASPSNVVESYVRVVEQAGMKPATIELAPFASLRLLLAYAGQINQPLSDRIIVLNAENGHLEFSIFVDGVPVFLHTVAELSAMDAYAGAATELSRILYYFTYTISATQEKIKEIYVLGASDWVENMPAKINEVFDGSVYTIPMDQWFMEPNDVIQSYAVPIGLALRGA</sequence>
<dbReference type="Proteomes" id="UP001596108">
    <property type="component" value="Unassembled WGS sequence"/>
</dbReference>
<name>A0ABW0R1W4_9BACL</name>
<dbReference type="PANTHER" id="PTHR32432:SF3">
    <property type="entry name" value="ETHANOLAMINE UTILIZATION PROTEIN EUTJ"/>
    <property type="match status" value="1"/>
</dbReference>
<dbReference type="PANTHER" id="PTHR32432">
    <property type="entry name" value="CELL DIVISION PROTEIN FTSA-RELATED"/>
    <property type="match status" value="1"/>
</dbReference>
<dbReference type="InterPro" id="IPR005883">
    <property type="entry name" value="PilM"/>
</dbReference>
<protein>
    <submittedName>
        <fullName evidence="1">Type IV pilus biogenesis protein PilM</fullName>
    </submittedName>
</protein>
<dbReference type="InterPro" id="IPR050696">
    <property type="entry name" value="FtsA/MreB"/>
</dbReference>
<reference evidence="2" key="1">
    <citation type="journal article" date="2019" name="Int. J. Syst. Evol. Microbiol.">
        <title>The Global Catalogue of Microorganisms (GCM) 10K type strain sequencing project: providing services to taxonomists for standard genome sequencing and annotation.</title>
        <authorList>
            <consortium name="The Broad Institute Genomics Platform"/>
            <consortium name="The Broad Institute Genome Sequencing Center for Infectious Disease"/>
            <person name="Wu L."/>
            <person name="Ma J."/>
        </authorList>
    </citation>
    <scope>NUCLEOTIDE SEQUENCE [LARGE SCALE GENOMIC DNA]</scope>
    <source>
        <strain evidence="2">CGMCC 1.18578</strain>
    </source>
</reference>
<dbReference type="EMBL" id="JBHSNC010000052">
    <property type="protein sequence ID" value="MFC5531226.1"/>
    <property type="molecule type" value="Genomic_DNA"/>
</dbReference>
<accession>A0ABW0R1W4</accession>
<evidence type="ECO:0000313" key="2">
    <source>
        <dbReference type="Proteomes" id="UP001596108"/>
    </source>
</evidence>
<dbReference type="Pfam" id="PF11104">
    <property type="entry name" value="PilM_2"/>
    <property type="match status" value="1"/>
</dbReference>
<dbReference type="SUPFAM" id="SSF53067">
    <property type="entry name" value="Actin-like ATPase domain"/>
    <property type="match status" value="1"/>
</dbReference>
<keyword evidence="2" id="KW-1185">Reference proteome</keyword>
<proteinExistence type="predicted"/>
<organism evidence="1 2">
    <name type="scientific">Cohnella yongneupensis</name>
    <dbReference type="NCBI Taxonomy" id="425006"/>
    <lineage>
        <taxon>Bacteria</taxon>
        <taxon>Bacillati</taxon>
        <taxon>Bacillota</taxon>
        <taxon>Bacilli</taxon>
        <taxon>Bacillales</taxon>
        <taxon>Paenibacillaceae</taxon>
        <taxon>Cohnella</taxon>
    </lineage>
</organism>
<dbReference type="Gene3D" id="3.30.420.40">
    <property type="match status" value="1"/>
</dbReference>